<dbReference type="EMBL" id="CATQJL010000001">
    <property type="protein sequence ID" value="CAJ0588953.1"/>
    <property type="molecule type" value="Genomic_DNA"/>
</dbReference>
<dbReference type="Proteomes" id="UP001176961">
    <property type="component" value="Unassembled WGS sequence"/>
</dbReference>
<proteinExistence type="predicted"/>
<comment type="caution">
    <text evidence="1">The sequence shown here is derived from an EMBL/GenBank/DDBJ whole genome shotgun (WGS) entry which is preliminary data.</text>
</comment>
<evidence type="ECO:0000313" key="2">
    <source>
        <dbReference type="Proteomes" id="UP001176961"/>
    </source>
</evidence>
<sequence>MAHSVDRSFCPSRCFERGVCFAKGANYICVCYDMDVCSKDCAIPAIGSPTQDPCLLSAMGSDCGFRGCDVGVSCIYSPSRPCMPHSALEARADKPVISVLVCDPLGR</sequence>
<name>A0AA36GFD5_CYLNA</name>
<dbReference type="AlphaFoldDB" id="A0AA36GFD5"/>
<gene>
    <name evidence="1" type="ORF">CYNAS_LOCUS936</name>
</gene>
<evidence type="ECO:0000313" key="1">
    <source>
        <dbReference type="EMBL" id="CAJ0588953.1"/>
    </source>
</evidence>
<accession>A0AA36GFD5</accession>
<reference evidence="1" key="1">
    <citation type="submission" date="2023-07" db="EMBL/GenBank/DDBJ databases">
        <authorList>
            <consortium name="CYATHOMIX"/>
        </authorList>
    </citation>
    <scope>NUCLEOTIDE SEQUENCE</scope>
    <source>
        <strain evidence="1">N/A</strain>
    </source>
</reference>
<keyword evidence="2" id="KW-1185">Reference proteome</keyword>
<protein>
    <submittedName>
        <fullName evidence="1">Uncharacterized protein</fullName>
    </submittedName>
</protein>
<organism evidence="1 2">
    <name type="scientific">Cylicocyclus nassatus</name>
    <name type="common">Nematode worm</name>
    <dbReference type="NCBI Taxonomy" id="53992"/>
    <lineage>
        <taxon>Eukaryota</taxon>
        <taxon>Metazoa</taxon>
        <taxon>Ecdysozoa</taxon>
        <taxon>Nematoda</taxon>
        <taxon>Chromadorea</taxon>
        <taxon>Rhabditida</taxon>
        <taxon>Rhabditina</taxon>
        <taxon>Rhabditomorpha</taxon>
        <taxon>Strongyloidea</taxon>
        <taxon>Strongylidae</taxon>
        <taxon>Cylicocyclus</taxon>
    </lineage>
</organism>